<dbReference type="PANTHER" id="PTHR34135">
    <property type="entry name" value="LYSOZYME"/>
    <property type="match status" value="1"/>
</dbReference>
<dbReference type="GO" id="GO:0003796">
    <property type="term" value="F:lysozyme activity"/>
    <property type="evidence" value="ECO:0007669"/>
    <property type="project" value="UniProtKB-EC"/>
</dbReference>
<dbReference type="GO" id="GO:0016052">
    <property type="term" value="P:carbohydrate catabolic process"/>
    <property type="evidence" value="ECO:0007669"/>
    <property type="project" value="TreeGrafter"/>
</dbReference>
<protein>
    <recommendedName>
        <fullName evidence="3">lysozyme</fullName>
        <ecNumber evidence="3">3.2.1.17</ecNumber>
    </recommendedName>
</protein>
<dbReference type="InterPro" id="IPR002053">
    <property type="entry name" value="Glyco_hydro_25"/>
</dbReference>
<proteinExistence type="inferred from homology"/>
<comment type="catalytic activity">
    <reaction evidence="1">
        <text>Hydrolysis of (1-&gt;4)-beta-linkages between N-acetylmuramic acid and N-acetyl-D-glucosamine residues in a peptidoglycan and between N-acetyl-D-glucosamine residues in chitodextrins.</text>
        <dbReference type="EC" id="3.2.1.17"/>
    </reaction>
</comment>
<reference evidence="4" key="1">
    <citation type="journal article" date="2021" name="Proc. Natl. Acad. Sci. U.S.A.">
        <title>A Catalog of Tens of Thousands of Viruses from Human Metagenomes Reveals Hidden Associations with Chronic Diseases.</title>
        <authorList>
            <person name="Tisza M.J."/>
            <person name="Buck C.B."/>
        </authorList>
    </citation>
    <scope>NUCLEOTIDE SEQUENCE</scope>
    <source>
        <strain evidence="4">CtVii20</strain>
    </source>
</reference>
<dbReference type="PANTHER" id="PTHR34135:SF2">
    <property type="entry name" value="LYSOZYME"/>
    <property type="match status" value="1"/>
</dbReference>
<dbReference type="EC" id="3.2.1.17" evidence="3"/>
<evidence type="ECO:0000256" key="1">
    <source>
        <dbReference type="ARBA" id="ARBA00000632"/>
    </source>
</evidence>
<dbReference type="GO" id="GO:0016998">
    <property type="term" value="P:cell wall macromolecule catabolic process"/>
    <property type="evidence" value="ECO:0007669"/>
    <property type="project" value="InterPro"/>
</dbReference>
<dbReference type="PROSITE" id="PS51904">
    <property type="entry name" value="GLYCOSYL_HYDROL_F25_2"/>
    <property type="match status" value="1"/>
</dbReference>
<evidence type="ECO:0000256" key="2">
    <source>
        <dbReference type="ARBA" id="ARBA00010646"/>
    </source>
</evidence>
<name>A0A8S5QBU2_9CAUD</name>
<dbReference type="EMBL" id="BK015631">
    <property type="protein sequence ID" value="DAE16774.1"/>
    <property type="molecule type" value="Genomic_DNA"/>
</dbReference>
<dbReference type="GO" id="GO:0009253">
    <property type="term" value="P:peptidoglycan catabolic process"/>
    <property type="evidence" value="ECO:0007669"/>
    <property type="project" value="InterPro"/>
</dbReference>
<accession>A0A8S5QBU2</accession>
<evidence type="ECO:0000256" key="3">
    <source>
        <dbReference type="ARBA" id="ARBA00012732"/>
    </source>
</evidence>
<dbReference type="Pfam" id="PF01183">
    <property type="entry name" value="Glyco_hydro_25"/>
    <property type="match status" value="1"/>
</dbReference>
<dbReference type="InterPro" id="IPR017853">
    <property type="entry name" value="GH"/>
</dbReference>
<evidence type="ECO:0000313" key="4">
    <source>
        <dbReference type="EMBL" id="DAE16774.1"/>
    </source>
</evidence>
<sequence>MERGIDVSENNGTVDWEAVAAEGISFAIIRLGYGRGHLDSMFYENYSGALAAGLKVGVYYYSYALDEVAAEGEAKFMLGILADAGIEPEDLPMGCWFDMEDADGYKARHGMPGNEEITDMCFDFVLECNRQGYSCGVYASLDWLLNKVDVDSFADYVPFWCAEWGDSCSFDRATLWQETNQLVIGGQEFDGDYLL</sequence>
<comment type="similarity">
    <text evidence="2">Belongs to the glycosyl hydrolase 25 family.</text>
</comment>
<dbReference type="SUPFAM" id="SSF51445">
    <property type="entry name" value="(Trans)glycosidases"/>
    <property type="match status" value="1"/>
</dbReference>
<organism evidence="4">
    <name type="scientific">Siphoviridae sp. ctVii20</name>
    <dbReference type="NCBI Taxonomy" id="2825533"/>
    <lineage>
        <taxon>Viruses</taxon>
        <taxon>Duplodnaviria</taxon>
        <taxon>Heunggongvirae</taxon>
        <taxon>Uroviricota</taxon>
        <taxon>Caudoviricetes</taxon>
    </lineage>
</organism>
<dbReference type="Gene3D" id="3.20.20.80">
    <property type="entry name" value="Glycosidases"/>
    <property type="match status" value="1"/>
</dbReference>